<name>A0ACC1XUH3_MELAZ</name>
<protein>
    <submittedName>
        <fullName evidence="1">Protein BYPASS-related</fullName>
    </submittedName>
</protein>
<evidence type="ECO:0000313" key="1">
    <source>
        <dbReference type="EMBL" id="KAJ4715090.1"/>
    </source>
</evidence>
<keyword evidence="2" id="KW-1185">Reference proteome</keyword>
<sequence>MKSSSILRSLSLRIPPMRLSGSSRAAVVPLPIRTSFDQQLTAELDALQASAASYEHITWLLNALKASSSAQEITLHSLQKLVFQDLDTKAIDRYLDFNIRMLDSCNELTEKMEMIQNYVDSLRVVAHLVEGNAEPHPTTLARVGDVLDSCQEMEKRINEMGKCGSASSGLRKIFSQKHYSNHHHTSQTEASGSRLGEILNGSMAITSTVCAILGNALSFKSKRGLPIPQQQVQSVSSWSCSLQQLQKQVKDQKKSGSAITVMELPQIAMVARSLKDQIKPRKQNELRLFDMEELKSSCGKVEEGIKALEERVKALYKSLISVRMALLGILSNI</sequence>
<organism evidence="1 2">
    <name type="scientific">Melia azedarach</name>
    <name type="common">Chinaberry tree</name>
    <dbReference type="NCBI Taxonomy" id="155640"/>
    <lineage>
        <taxon>Eukaryota</taxon>
        <taxon>Viridiplantae</taxon>
        <taxon>Streptophyta</taxon>
        <taxon>Embryophyta</taxon>
        <taxon>Tracheophyta</taxon>
        <taxon>Spermatophyta</taxon>
        <taxon>Magnoliopsida</taxon>
        <taxon>eudicotyledons</taxon>
        <taxon>Gunneridae</taxon>
        <taxon>Pentapetalae</taxon>
        <taxon>rosids</taxon>
        <taxon>malvids</taxon>
        <taxon>Sapindales</taxon>
        <taxon>Meliaceae</taxon>
        <taxon>Melia</taxon>
    </lineage>
</organism>
<dbReference type="EMBL" id="CM051400">
    <property type="protein sequence ID" value="KAJ4715090.1"/>
    <property type="molecule type" value="Genomic_DNA"/>
</dbReference>
<dbReference type="Proteomes" id="UP001164539">
    <property type="component" value="Chromosome 7"/>
</dbReference>
<accession>A0ACC1XUH3</accession>
<proteinExistence type="predicted"/>
<gene>
    <name evidence="1" type="ORF">OWV82_013482</name>
</gene>
<reference evidence="1 2" key="1">
    <citation type="journal article" date="2023" name="Science">
        <title>Complex scaffold remodeling in plant triterpene biosynthesis.</title>
        <authorList>
            <person name="De La Pena R."/>
            <person name="Hodgson H."/>
            <person name="Liu J.C."/>
            <person name="Stephenson M.J."/>
            <person name="Martin A.C."/>
            <person name="Owen C."/>
            <person name="Harkess A."/>
            <person name="Leebens-Mack J."/>
            <person name="Jimenez L.E."/>
            <person name="Osbourn A."/>
            <person name="Sattely E.S."/>
        </authorList>
    </citation>
    <scope>NUCLEOTIDE SEQUENCE [LARGE SCALE GENOMIC DNA]</scope>
    <source>
        <strain evidence="2">cv. JPN11</strain>
        <tissue evidence="1">Leaf</tissue>
    </source>
</reference>
<comment type="caution">
    <text evidence="1">The sequence shown here is derived from an EMBL/GenBank/DDBJ whole genome shotgun (WGS) entry which is preliminary data.</text>
</comment>
<evidence type="ECO:0000313" key="2">
    <source>
        <dbReference type="Proteomes" id="UP001164539"/>
    </source>
</evidence>